<feature type="domain" description="Transposase IS110-like N-terminal" evidence="1">
    <location>
        <begin position="5"/>
        <end position="163"/>
    </location>
</feature>
<sequence>MNLFVGIDVSSEKLDTCFLNSEDHILLKVSLPNSLVGARKIKEHIFQFNELIRYDRIIVGMESTSVYSFHPATFLAEDPELKSLGIEVAVINPKTISRFKGIFDEDKTDEIDAYRIADFLRFDRFNTSLIKEEKYVALQRLTRSRYQLICQLTEMKQHFLENLYYKCNTLTQEVDTSVFGATMMHLLTDSITLDEIADMPLEDLVTLLQEKGRGRFSDPEKLAKSISKAIRDSYRLGKVMQDSVDIVLASYAMMIKAVNNQIKEISKAIEKLFEIVPESKSLLSIPGVGPVYAAGIIAEIGQIERFENEAKLAKYAGLYWKRKQSGNFESERTTISKTGNHYLRYYLIEAANSVARYEPVYNKYYSRKYKEVPKHQHKRALVLTARKFVRMVDALLRNHQFYAPERSA</sequence>
<keyword evidence="5" id="KW-1185">Reference proteome</keyword>
<dbReference type="GO" id="GO:0004803">
    <property type="term" value="F:transposase activity"/>
    <property type="evidence" value="ECO:0007669"/>
    <property type="project" value="InterPro"/>
</dbReference>
<gene>
    <name evidence="3" type="ORF">HYG86_06635</name>
    <name evidence="4" type="ORF">HYG86_12860</name>
</gene>
<dbReference type="Pfam" id="PF02371">
    <property type="entry name" value="Transposase_20"/>
    <property type="match status" value="1"/>
</dbReference>
<proteinExistence type="predicted"/>
<evidence type="ECO:0000313" key="5">
    <source>
        <dbReference type="Proteomes" id="UP000516160"/>
    </source>
</evidence>
<evidence type="ECO:0000313" key="4">
    <source>
        <dbReference type="EMBL" id="QNO15598.1"/>
    </source>
</evidence>
<dbReference type="KEGG" id="acae:HYG86_12860"/>
<dbReference type="InterPro" id="IPR047650">
    <property type="entry name" value="Transpos_IS110"/>
</dbReference>
<dbReference type="PANTHER" id="PTHR33055:SF15">
    <property type="entry name" value="TRANSPOSASE-RELATED"/>
    <property type="match status" value="1"/>
</dbReference>
<dbReference type="GO" id="GO:0003677">
    <property type="term" value="F:DNA binding"/>
    <property type="evidence" value="ECO:0007669"/>
    <property type="project" value="InterPro"/>
</dbReference>
<evidence type="ECO:0000313" key="3">
    <source>
        <dbReference type="EMBL" id="QNO14472.1"/>
    </source>
</evidence>
<evidence type="ECO:0000259" key="1">
    <source>
        <dbReference type="Pfam" id="PF01548"/>
    </source>
</evidence>
<dbReference type="Pfam" id="PF01548">
    <property type="entry name" value="DEDD_Tnp_IS110"/>
    <property type="match status" value="1"/>
</dbReference>
<dbReference type="GO" id="GO:0006313">
    <property type="term" value="P:DNA transposition"/>
    <property type="evidence" value="ECO:0007669"/>
    <property type="project" value="InterPro"/>
</dbReference>
<protein>
    <submittedName>
        <fullName evidence="4">IS110 family transposase</fullName>
    </submittedName>
</protein>
<dbReference type="PANTHER" id="PTHR33055">
    <property type="entry name" value="TRANSPOSASE FOR INSERTION SEQUENCE ELEMENT IS1111A"/>
    <property type="match status" value="1"/>
</dbReference>
<reference evidence="4 5" key="1">
    <citation type="submission" date="2020-07" db="EMBL/GenBank/DDBJ databases">
        <title>Alkalicella. sp. LB2 genome.</title>
        <authorList>
            <person name="Postec A."/>
            <person name="Quemeneur M."/>
        </authorList>
    </citation>
    <scope>NUCLEOTIDE SEQUENCE [LARGE SCALE GENOMIC DNA]</scope>
    <source>
        <strain evidence="4 5">LB2</strain>
    </source>
</reference>
<name>A0A7G9WA86_ALKCA</name>
<dbReference type="RefSeq" id="WP_213165991.1">
    <property type="nucleotide sequence ID" value="NZ_CP058559.1"/>
</dbReference>
<dbReference type="InterPro" id="IPR003346">
    <property type="entry name" value="Transposase_20"/>
</dbReference>
<dbReference type="Proteomes" id="UP000516160">
    <property type="component" value="Chromosome"/>
</dbReference>
<dbReference type="EMBL" id="CP058559">
    <property type="protein sequence ID" value="QNO15598.1"/>
    <property type="molecule type" value="Genomic_DNA"/>
</dbReference>
<dbReference type="NCBIfam" id="NF033542">
    <property type="entry name" value="transpos_IS110"/>
    <property type="match status" value="1"/>
</dbReference>
<evidence type="ECO:0000259" key="2">
    <source>
        <dbReference type="Pfam" id="PF02371"/>
    </source>
</evidence>
<accession>A0A7G9WA86</accession>
<dbReference type="EMBL" id="CP058559">
    <property type="protein sequence ID" value="QNO14472.1"/>
    <property type="molecule type" value="Genomic_DNA"/>
</dbReference>
<dbReference type="KEGG" id="acae:HYG86_06635"/>
<organism evidence="4 5">
    <name type="scientific">Alkalicella caledoniensis</name>
    <dbReference type="NCBI Taxonomy" id="2731377"/>
    <lineage>
        <taxon>Bacteria</taxon>
        <taxon>Bacillati</taxon>
        <taxon>Bacillota</taxon>
        <taxon>Clostridia</taxon>
        <taxon>Eubacteriales</taxon>
        <taxon>Proteinivoracaceae</taxon>
        <taxon>Alkalicella</taxon>
    </lineage>
</organism>
<dbReference type="AlphaFoldDB" id="A0A7G9WA86"/>
<dbReference type="InterPro" id="IPR002525">
    <property type="entry name" value="Transp_IS110-like_N"/>
</dbReference>
<feature type="domain" description="Transposase IS116/IS110/IS902 C-terminal" evidence="2">
    <location>
        <begin position="281"/>
        <end position="365"/>
    </location>
</feature>